<dbReference type="EMBL" id="JAMSHJ010000005">
    <property type="protein sequence ID" value="KAI5408452.1"/>
    <property type="molecule type" value="Genomic_DNA"/>
</dbReference>
<evidence type="ECO:0000313" key="3">
    <source>
        <dbReference type="Proteomes" id="UP001058974"/>
    </source>
</evidence>
<feature type="domain" description="Replication protein A 70 kDa DNA-binding subunit B/D first OB fold" evidence="1">
    <location>
        <begin position="5"/>
        <end position="104"/>
    </location>
</feature>
<sequence>MARPFEKITDINKTKELWKIAVKVHHKWTVISNNKEHIQLIFVDANDTDVHVIVPTTLKATCDSVLLVNNTYTVTNFLPQINDLMFKTSEHPFVIRFIAGTCVSDINKHEIPGKRLNFKPFAESISGN</sequence>
<organism evidence="2 3">
    <name type="scientific">Pisum sativum</name>
    <name type="common">Garden pea</name>
    <name type="synonym">Lathyrus oleraceus</name>
    <dbReference type="NCBI Taxonomy" id="3888"/>
    <lineage>
        <taxon>Eukaryota</taxon>
        <taxon>Viridiplantae</taxon>
        <taxon>Streptophyta</taxon>
        <taxon>Embryophyta</taxon>
        <taxon>Tracheophyta</taxon>
        <taxon>Spermatophyta</taxon>
        <taxon>Magnoliopsida</taxon>
        <taxon>eudicotyledons</taxon>
        <taxon>Gunneridae</taxon>
        <taxon>Pentapetalae</taxon>
        <taxon>rosids</taxon>
        <taxon>fabids</taxon>
        <taxon>Fabales</taxon>
        <taxon>Fabaceae</taxon>
        <taxon>Papilionoideae</taxon>
        <taxon>50 kb inversion clade</taxon>
        <taxon>NPAAA clade</taxon>
        <taxon>Hologalegina</taxon>
        <taxon>IRL clade</taxon>
        <taxon>Fabeae</taxon>
        <taxon>Lathyrus</taxon>
    </lineage>
</organism>
<proteinExistence type="predicted"/>
<keyword evidence="3" id="KW-1185">Reference proteome</keyword>
<dbReference type="AlphaFoldDB" id="A0A9D4WVC6"/>
<dbReference type="Proteomes" id="UP001058974">
    <property type="component" value="Chromosome 5"/>
</dbReference>
<evidence type="ECO:0000259" key="1">
    <source>
        <dbReference type="Pfam" id="PF02721"/>
    </source>
</evidence>
<evidence type="ECO:0000313" key="2">
    <source>
        <dbReference type="EMBL" id="KAI5408452.1"/>
    </source>
</evidence>
<reference evidence="2 3" key="1">
    <citation type="journal article" date="2022" name="Nat. Genet.">
        <title>Improved pea reference genome and pan-genome highlight genomic features and evolutionary characteristics.</title>
        <authorList>
            <person name="Yang T."/>
            <person name="Liu R."/>
            <person name="Luo Y."/>
            <person name="Hu S."/>
            <person name="Wang D."/>
            <person name="Wang C."/>
            <person name="Pandey M.K."/>
            <person name="Ge S."/>
            <person name="Xu Q."/>
            <person name="Li N."/>
            <person name="Li G."/>
            <person name="Huang Y."/>
            <person name="Saxena R.K."/>
            <person name="Ji Y."/>
            <person name="Li M."/>
            <person name="Yan X."/>
            <person name="He Y."/>
            <person name="Liu Y."/>
            <person name="Wang X."/>
            <person name="Xiang C."/>
            <person name="Varshney R.K."/>
            <person name="Ding H."/>
            <person name="Gao S."/>
            <person name="Zong X."/>
        </authorList>
    </citation>
    <scope>NUCLEOTIDE SEQUENCE [LARGE SCALE GENOMIC DNA]</scope>
    <source>
        <strain evidence="2 3">cv. Zhongwan 6</strain>
    </source>
</reference>
<name>A0A9D4WVC6_PEA</name>
<dbReference type="SUPFAM" id="SSF50249">
    <property type="entry name" value="Nucleic acid-binding proteins"/>
    <property type="match status" value="1"/>
</dbReference>
<dbReference type="InterPro" id="IPR003871">
    <property type="entry name" value="RFA1B/D_OB_1st"/>
</dbReference>
<comment type="caution">
    <text evidence="2">The sequence shown here is derived from an EMBL/GenBank/DDBJ whole genome shotgun (WGS) entry which is preliminary data.</text>
</comment>
<dbReference type="InterPro" id="IPR012340">
    <property type="entry name" value="NA-bd_OB-fold"/>
</dbReference>
<accession>A0A9D4WVC6</accession>
<dbReference type="Pfam" id="PF02721">
    <property type="entry name" value="DUF223"/>
    <property type="match status" value="1"/>
</dbReference>
<protein>
    <recommendedName>
        <fullName evidence="1">Replication protein A 70 kDa DNA-binding subunit B/D first OB fold domain-containing protein</fullName>
    </recommendedName>
</protein>
<dbReference type="Gramene" id="Psat05G0433000-T1">
    <property type="protein sequence ID" value="KAI5408452.1"/>
    <property type="gene ID" value="KIW84_054330"/>
</dbReference>
<gene>
    <name evidence="2" type="ORF">KIW84_054330</name>
</gene>
<dbReference type="CDD" id="cd04480">
    <property type="entry name" value="RPA1_DBD_A_like"/>
    <property type="match status" value="1"/>
</dbReference>
<dbReference type="Gene3D" id="2.40.50.140">
    <property type="entry name" value="Nucleic acid-binding proteins"/>
    <property type="match status" value="1"/>
</dbReference>